<protein>
    <submittedName>
        <fullName evidence="4">T9SS type A sorting domain-containing protein</fullName>
    </submittedName>
</protein>
<reference evidence="4" key="1">
    <citation type="submission" date="2019-03" db="EMBL/GenBank/DDBJ databases">
        <title>Lake Tanganyika Metagenome-Assembled Genomes (MAGs).</title>
        <authorList>
            <person name="Tran P."/>
        </authorList>
    </citation>
    <scope>NUCLEOTIDE SEQUENCE</scope>
    <source>
        <strain evidence="4">K_DeepCast_150m_m2_040</strain>
    </source>
</reference>
<feature type="compositionally biased region" description="Low complexity" evidence="1">
    <location>
        <begin position="24"/>
        <end position="40"/>
    </location>
</feature>
<keyword evidence="2" id="KW-0732">Signal</keyword>
<dbReference type="AlphaFoldDB" id="A0A938BQJ1"/>
<feature type="signal peptide" evidence="2">
    <location>
        <begin position="1"/>
        <end position="18"/>
    </location>
</feature>
<comment type="caution">
    <text evidence="4">The sequence shown here is derived from an EMBL/GenBank/DDBJ whole genome shotgun (WGS) entry which is preliminary data.</text>
</comment>
<dbReference type="NCBIfam" id="TIGR04183">
    <property type="entry name" value="Por_Secre_tail"/>
    <property type="match status" value="1"/>
</dbReference>
<organism evidence="4 5">
    <name type="scientific">candidate division WOR-3 bacterium</name>
    <dbReference type="NCBI Taxonomy" id="2052148"/>
    <lineage>
        <taxon>Bacteria</taxon>
        <taxon>Bacteria division WOR-3</taxon>
    </lineage>
</organism>
<accession>A0A938BQJ1</accession>
<dbReference type="Proteomes" id="UP000779900">
    <property type="component" value="Unassembled WGS sequence"/>
</dbReference>
<dbReference type="Gene3D" id="2.60.40.4070">
    <property type="match status" value="1"/>
</dbReference>
<evidence type="ECO:0000256" key="1">
    <source>
        <dbReference type="SAM" id="MobiDB-lite"/>
    </source>
</evidence>
<dbReference type="InterPro" id="IPR026444">
    <property type="entry name" value="Secre_tail"/>
</dbReference>
<feature type="domain" description="FlgD/Vpr Ig-like" evidence="3">
    <location>
        <begin position="870"/>
        <end position="931"/>
    </location>
</feature>
<proteinExistence type="predicted"/>
<name>A0A938BQJ1_UNCW3</name>
<evidence type="ECO:0000313" key="5">
    <source>
        <dbReference type="Proteomes" id="UP000779900"/>
    </source>
</evidence>
<feature type="chain" id="PRO_5036723466" evidence="2">
    <location>
        <begin position="19"/>
        <end position="945"/>
    </location>
</feature>
<feature type="region of interest" description="Disordered" evidence="1">
    <location>
        <begin position="24"/>
        <end position="51"/>
    </location>
</feature>
<dbReference type="Pfam" id="PF13860">
    <property type="entry name" value="FlgD_ig"/>
    <property type="match status" value="1"/>
</dbReference>
<evidence type="ECO:0000256" key="2">
    <source>
        <dbReference type="SAM" id="SignalP"/>
    </source>
</evidence>
<evidence type="ECO:0000259" key="3">
    <source>
        <dbReference type="Pfam" id="PF13860"/>
    </source>
</evidence>
<gene>
    <name evidence="4" type="ORF">FJY68_02260</name>
</gene>
<dbReference type="InterPro" id="IPR025965">
    <property type="entry name" value="FlgD/Vpr_Ig-like"/>
</dbReference>
<sequence length="945" mass="101577">MSRTVLVLILSAIMSAAAGFTGTATTATPTASGSAAQPAQRPTPLPAMQTQGTANTCLPVIRWDKFYDRNGNPLPVDPQENVGADSLYFKNYYSLTALLGSPKSEVPNPTPESCRPAFAWQDAQPVACMDPQGVYCYEVFNTTLRRTNTNTGAYADYTIPRGESACGTDGQYLYVPVNDTVYKYTPTGALVTITTIDISPAYYEFSVVNDTVWCHDGLSTVLNGYACSKFSGGSLTKDAAWDVGTGSHSPAQVAWDGEYYYVSWAGYSSNTFKRFNADRTLSASGTISIDTRGVMCSVRGTRPVTQDSLYWKLYSSTADFYSSGKAQDVTAAQPTPLAWQYDQSVSCMTPDGHYVFEVSGTNLRRTDLLSGDVENYTLANTSGGTCGTDGQYVYVPNGTTTRKYTLNGTLVSSTTTDYAPAVGASTFCYGVANDTVWISPTLSGATWYGYACAKFTGGSITHDATWSTGGVQSSAMAVTFDGQYYYMAWGGLGSNTFKRFYRDRTLYSDGTVTGDARSVMCKQGGYPVMICHAEGSWDVVDSLRRILLDSCGGRFAALDTYNIGAGGHAAFPAGDWYRFGYRAILTWTNSQPADSAALGDSLARFVELGGGVVEAVFADYGPSFVITGDWRDYYAPFTDQANSYTPDALGTVHQPLHPVMSAISALSVANYVTGNTHNTLRSPNSLCLAEYTSSNRCLAACFDSAGRRAVSVGMYPLSAWSGGAYGQWSRLLVNALNWAAVGPSVGVTAPNGGESWIVGSAHNITWTQTPSGVKDSIYYSTDAGASWVGVAFYDPPPVPLQHTWTIPNTPTTQARVKVVTWDAEGGRVEDMSNANFTIEPFVGIAQPENNALPLTFALYRPFPNPLASGAGIRYALPRPARVELNVYDVAGTLVRRLVDGARPAGYHSVHWNGGDERGRNVAAGVYYCRFSAGGFLATQKLVVRR</sequence>
<dbReference type="EMBL" id="VGIR01000007">
    <property type="protein sequence ID" value="MBM3330660.1"/>
    <property type="molecule type" value="Genomic_DNA"/>
</dbReference>
<evidence type="ECO:0000313" key="4">
    <source>
        <dbReference type="EMBL" id="MBM3330660.1"/>
    </source>
</evidence>